<sequence>MKVLVVSDVHGYVKLLGEVLEKEINIDIILFSGDIAPYKAPYKTLDQLLKAIDIARLYKVKLFVAVPGNMDIADHYEKIKSDIYMNIHNSYKIVGNYVYVGFGGSPKTPFNTFFEFSDEFIEHSLLSLYNTIESSGYRGYPLIFVTHTPPYGTRCDIAYSGNHIGSKGVRKFVEVAKPTFVVCGHVHESRCIDRIGETTIINPGPLYKRYYAVAELEDNKVKVYHRILD</sequence>
<dbReference type="PANTHER" id="PTHR37523:SF1">
    <property type="entry name" value="CALCINEURIN-LIKE PHOSPHOESTERASE DOMAIN-CONTAINING PROTEIN"/>
    <property type="match status" value="1"/>
</dbReference>
<evidence type="ECO:0000259" key="1">
    <source>
        <dbReference type="Pfam" id="PF00149"/>
    </source>
</evidence>
<accession>A0A7C4JKJ9</accession>
<comment type="caution">
    <text evidence="2">The sequence shown here is derived from an EMBL/GenBank/DDBJ whole genome shotgun (WGS) entry which is preliminary data.</text>
</comment>
<dbReference type="AlphaFoldDB" id="A0A7C4JKJ9"/>
<organism evidence="2">
    <name type="scientific">Ignisphaera aggregans</name>
    <dbReference type="NCBI Taxonomy" id="334771"/>
    <lineage>
        <taxon>Archaea</taxon>
        <taxon>Thermoproteota</taxon>
        <taxon>Thermoprotei</taxon>
        <taxon>Desulfurococcales</taxon>
        <taxon>Desulfurococcaceae</taxon>
        <taxon>Ignisphaera</taxon>
    </lineage>
</organism>
<dbReference type="SUPFAM" id="SSF56300">
    <property type="entry name" value="Metallo-dependent phosphatases"/>
    <property type="match status" value="1"/>
</dbReference>
<feature type="domain" description="Calcineurin-like phosphoesterase" evidence="1">
    <location>
        <begin position="1"/>
        <end position="188"/>
    </location>
</feature>
<name>A0A7C4JKJ9_9CREN</name>
<dbReference type="EMBL" id="DTBD01000039">
    <property type="protein sequence ID" value="HGQ64561.1"/>
    <property type="molecule type" value="Genomic_DNA"/>
</dbReference>
<dbReference type="InterPro" id="IPR004843">
    <property type="entry name" value="Calcineurin-like_PHP"/>
</dbReference>
<reference evidence="2" key="1">
    <citation type="journal article" date="2020" name="mSystems">
        <title>Genome- and Community-Level Interaction Insights into Carbon Utilization and Element Cycling Functions of Hydrothermarchaeota in Hydrothermal Sediment.</title>
        <authorList>
            <person name="Zhou Z."/>
            <person name="Liu Y."/>
            <person name="Xu W."/>
            <person name="Pan J."/>
            <person name="Luo Z.H."/>
            <person name="Li M."/>
        </authorList>
    </citation>
    <scope>NUCLEOTIDE SEQUENCE [LARGE SCALE GENOMIC DNA]</scope>
    <source>
        <strain evidence="2">SpSt-637</strain>
    </source>
</reference>
<dbReference type="InterPro" id="IPR029052">
    <property type="entry name" value="Metallo-depent_PP-like"/>
</dbReference>
<dbReference type="GO" id="GO:0016787">
    <property type="term" value="F:hydrolase activity"/>
    <property type="evidence" value="ECO:0007669"/>
    <property type="project" value="InterPro"/>
</dbReference>
<dbReference type="PANTHER" id="PTHR37523">
    <property type="entry name" value="METALLOPHOSPHOESTERASE"/>
    <property type="match status" value="1"/>
</dbReference>
<evidence type="ECO:0000313" key="2">
    <source>
        <dbReference type="EMBL" id="HGQ64561.1"/>
    </source>
</evidence>
<protein>
    <submittedName>
        <fullName evidence="2">YfcE family phosphodiesterase</fullName>
    </submittedName>
</protein>
<dbReference type="Pfam" id="PF00149">
    <property type="entry name" value="Metallophos"/>
    <property type="match status" value="1"/>
</dbReference>
<dbReference type="Gene3D" id="3.60.21.10">
    <property type="match status" value="1"/>
</dbReference>
<gene>
    <name evidence="2" type="ORF">ENU08_04890</name>
</gene>
<proteinExistence type="predicted"/>